<dbReference type="InterPro" id="IPR002698">
    <property type="entry name" value="FTHF_cligase"/>
</dbReference>
<evidence type="ECO:0000313" key="5">
    <source>
        <dbReference type="EMBL" id="GCE94438.1"/>
    </source>
</evidence>
<dbReference type="InterPro" id="IPR024185">
    <property type="entry name" value="FTHF_cligase-like_sf"/>
</dbReference>
<gene>
    <name evidence="5" type="ORF">NIES46_24930</name>
</gene>
<comment type="cofactor">
    <cofactor evidence="4">
        <name>Mg(2+)</name>
        <dbReference type="ChEBI" id="CHEBI:18420"/>
    </cofactor>
</comment>
<reference evidence="5 6" key="1">
    <citation type="journal article" date="2019" name="J Genomics">
        <title>The Draft Genome of a Hydrogen-producing Cyanobacterium, Arthrospira platensis NIES-46.</title>
        <authorList>
            <person name="Suzuki S."/>
            <person name="Yamaguchi H."/>
            <person name="Kawachi M."/>
        </authorList>
    </citation>
    <scope>NUCLEOTIDE SEQUENCE [LARGE SCALE GENOMIC DNA]</scope>
    <source>
        <strain evidence="5 6">NIES-46</strain>
    </source>
</reference>
<dbReference type="EMBL" id="BIMW01000098">
    <property type="protein sequence ID" value="GCE94438.1"/>
    <property type="molecule type" value="Genomic_DNA"/>
</dbReference>
<dbReference type="PANTHER" id="PTHR23407:SF1">
    <property type="entry name" value="5-FORMYLTETRAHYDROFOLATE CYCLO-LIGASE"/>
    <property type="match status" value="1"/>
</dbReference>
<keyword evidence="6" id="KW-1185">Reference proteome</keyword>
<dbReference type="Pfam" id="PF01812">
    <property type="entry name" value="5-FTHF_cyc-lig"/>
    <property type="match status" value="1"/>
</dbReference>
<dbReference type="PANTHER" id="PTHR23407">
    <property type="entry name" value="ATPASE INHIBITOR/5-FORMYLTETRAHYDROFOLATE CYCLO-LIGASE"/>
    <property type="match status" value="1"/>
</dbReference>
<keyword evidence="2 4" id="KW-0547">Nucleotide-binding</keyword>
<proteinExistence type="inferred from homology"/>
<comment type="catalytic activity">
    <reaction evidence="4">
        <text>(6S)-5-formyl-5,6,7,8-tetrahydrofolate + ATP = (6R)-5,10-methenyltetrahydrofolate + ADP + phosphate</text>
        <dbReference type="Rhea" id="RHEA:10488"/>
        <dbReference type="ChEBI" id="CHEBI:30616"/>
        <dbReference type="ChEBI" id="CHEBI:43474"/>
        <dbReference type="ChEBI" id="CHEBI:57455"/>
        <dbReference type="ChEBI" id="CHEBI:57457"/>
        <dbReference type="ChEBI" id="CHEBI:456216"/>
        <dbReference type="EC" id="6.3.3.2"/>
    </reaction>
</comment>
<evidence type="ECO:0000256" key="3">
    <source>
        <dbReference type="ARBA" id="ARBA00022840"/>
    </source>
</evidence>
<comment type="caution">
    <text evidence="5">The sequence shown here is derived from an EMBL/GenBank/DDBJ whole genome shotgun (WGS) entry which is preliminary data.</text>
</comment>
<dbReference type="RefSeq" id="WP_014274915.1">
    <property type="nucleotide sequence ID" value="NZ_BIMW01000098.1"/>
</dbReference>
<keyword evidence="3 4" id="KW-0067">ATP-binding</keyword>
<keyword evidence="4" id="KW-0460">Magnesium</keyword>
<evidence type="ECO:0000256" key="2">
    <source>
        <dbReference type="ARBA" id="ARBA00022741"/>
    </source>
</evidence>
<name>A0A5M3T8T0_LIMPL</name>
<dbReference type="NCBIfam" id="TIGR02727">
    <property type="entry name" value="MTHFS_bact"/>
    <property type="match status" value="1"/>
</dbReference>
<evidence type="ECO:0000313" key="6">
    <source>
        <dbReference type="Proteomes" id="UP000326169"/>
    </source>
</evidence>
<dbReference type="Gene3D" id="3.40.50.10420">
    <property type="entry name" value="NagB/RpiA/CoA transferase-like"/>
    <property type="match status" value="1"/>
</dbReference>
<dbReference type="PIRSF" id="PIRSF006806">
    <property type="entry name" value="FTHF_cligase"/>
    <property type="match status" value="1"/>
</dbReference>
<keyword evidence="4" id="KW-0479">Metal-binding</keyword>
<accession>A0A5M3T8T0</accession>
<dbReference type="Proteomes" id="UP000326169">
    <property type="component" value="Unassembled WGS sequence"/>
</dbReference>
<dbReference type="GeneID" id="301683335"/>
<sequence length="186" mass="21623">MSKSQLRRRLLSDRQSLAATVWRQNSDRITDHLQAWWRFQQAKTILAYFSFRQEPDLSPLWYVSPEKVWGFPRCVDGSLIWHHWRPENARQRGSFGLMEPHPRLRVLQPSEVDLILVPAVSCDDCGYRLGYGGGFYDRMLSQSEWSKIPTVGIVFAAARVDTLPRDSWDQPLAAVCTEEGIWEFPK</sequence>
<dbReference type="SUPFAM" id="SSF100950">
    <property type="entry name" value="NagB/RpiA/CoA transferase-like"/>
    <property type="match status" value="1"/>
</dbReference>
<dbReference type="InterPro" id="IPR037171">
    <property type="entry name" value="NagB/RpiA_transferase-like"/>
</dbReference>
<evidence type="ECO:0000256" key="1">
    <source>
        <dbReference type="ARBA" id="ARBA00010638"/>
    </source>
</evidence>
<dbReference type="EC" id="6.3.3.2" evidence="4"/>
<organism evidence="5 6">
    <name type="scientific">Limnospira platensis NIES-46</name>
    <dbReference type="NCBI Taxonomy" id="1236695"/>
    <lineage>
        <taxon>Bacteria</taxon>
        <taxon>Bacillati</taxon>
        <taxon>Cyanobacteriota</taxon>
        <taxon>Cyanophyceae</taxon>
        <taxon>Oscillatoriophycideae</taxon>
        <taxon>Oscillatoriales</taxon>
        <taxon>Sirenicapillariaceae</taxon>
        <taxon>Limnospira</taxon>
    </lineage>
</organism>
<comment type="similarity">
    <text evidence="1 4">Belongs to the 5-formyltetrahydrofolate cyclo-ligase family.</text>
</comment>
<evidence type="ECO:0000256" key="4">
    <source>
        <dbReference type="RuleBase" id="RU361279"/>
    </source>
</evidence>
<protein>
    <recommendedName>
        <fullName evidence="4">5-formyltetrahydrofolate cyclo-ligase</fullName>
        <ecNumber evidence="4">6.3.3.2</ecNumber>
    </recommendedName>
</protein>